<evidence type="ECO:0000256" key="1">
    <source>
        <dbReference type="SAM" id="MobiDB-lite"/>
    </source>
</evidence>
<protein>
    <submittedName>
        <fullName evidence="2">Uncharacterized protein</fullName>
    </submittedName>
</protein>
<accession>U2X8V3</accession>
<organism evidence="2 3">
    <name type="scientific">Geobacillus kaustophilus GBlys</name>
    <dbReference type="NCBI Taxonomy" id="1337888"/>
    <lineage>
        <taxon>Bacteria</taxon>
        <taxon>Bacillati</taxon>
        <taxon>Bacillota</taxon>
        <taxon>Bacilli</taxon>
        <taxon>Bacillales</taxon>
        <taxon>Anoxybacillaceae</taxon>
        <taxon>Geobacillus</taxon>
        <taxon>Geobacillus thermoleovorans group</taxon>
    </lineage>
</organism>
<name>U2X8V3_GEOKU</name>
<evidence type="ECO:0000313" key="3">
    <source>
        <dbReference type="Proteomes" id="UP000016424"/>
    </source>
</evidence>
<gene>
    <name evidence="2" type="ORF">GBL_3602</name>
</gene>
<proteinExistence type="predicted"/>
<dbReference type="AlphaFoldDB" id="U2X8V3"/>
<evidence type="ECO:0000313" key="2">
    <source>
        <dbReference type="EMBL" id="GAD15385.1"/>
    </source>
</evidence>
<comment type="caution">
    <text evidence="2">The sequence shown here is derived from an EMBL/GenBank/DDBJ whole genome shotgun (WGS) entry which is preliminary data.</text>
</comment>
<feature type="compositionally biased region" description="Low complexity" evidence="1">
    <location>
        <begin position="69"/>
        <end position="104"/>
    </location>
</feature>
<dbReference type="Proteomes" id="UP000016424">
    <property type="component" value="Unassembled WGS sequence"/>
</dbReference>
<sequence length="223" mass="25339">MNRDSKEDYYLRVSFYIKKPDSDHTYWLGMAGSNDPKSYYFKAYFYPGVNLVPLSKAERDQYFKGQSINGGSSNNSGSNNNSSSSNNSNKTNTNNSNKTNTNSSNKKYIGRLVIKSNNVVLYNSKGKVYRKLRKNEDVHVYAIKGNRYLVGGGYYVLKNKDTAFYLGTIYSKKGDMIIYNSKGKPYKKLKAKQTVKVYAVKNNRYEVGGGYYVLSGSNIVFQR</sequence>
<reference evidence="3" key="1">
    <citation type="journal article" date="2013" name="Genome">
        <title>Draft Genome Sequence of Geobacillus kaustophilus GBlys, a Lysogenic Strain with Bacteriophage phiOH2.</title>
        <authorList>
            <person name="Doi K."/>
            <person name="Mori K."/>
            <person name="Martono H."/>
            <person name="Nagayoshi Y."/>
            <person name="Fujino Y."/>
            <person name="Tashiro K."/>
            <person name="Kuhara S."/>
            <person name="Ohshima T."/>
        </authorList>
    </citation>
    <scope>NUCLEOTIDE SEQUENCE [LARGE SCALE GENOMIC DNA]</scope>
    <source>
        <strain evidence="3">GBlys</strain>
    </source>
</reference>
<dbReference type="EMBL" id="BASG01000078">
    <property type="protein sequence ID" value="GAD15385.1"/>
    <property type="molecule type" value="Genomic_DNA"/>
</dbReference>
<feature type="region of interest" description="Disordered" evidence="1">
    <location>
        <begin position="65"/>
        <end position="104"/>
    </location>
</feature>